<gene>
    <name evidence="1" type="ORF">PsPhBjorn_gp25</name>
</gene>
<proteinExistence type="predicted"/>
<dbReference type="EMBL" id="MG775259">
    <property type="protein sequence ID" value="AUV61791.1"/>
    <property type="molecule type" value="Genomic_DNA"/>
</dbReference>
<dbReference type="Gene3D" id="3.30.470.20">
    <property type="entry name" value="ATP-grasp fold, B domain"/>
    <property type="match status" value="1"/>
</dbReference>
<keyword evidence="2" id="KW-1185">Reference proteome</keyword>
<organism evidence="1 2">
    <name type="scientific">Pseudomonas phage Bjorn</name>
    <dbReference type="NCBI Taxonomy" id="2079288"/>
    <lineage>
        <taxon>Viruses</taxon>
        <taxon>Duplodnaviria</taxon>
        <taxon>Heunggongvirae</taxon>
        <taxon>Uroviricota</taxon>
        <taxon>Caudoviricetes</taxon>
        <taxon>Bjornvirus</taxon>
        <taxon>Bjornvirus bjorn</taxon>
    </lineage>
</organism>
<protein>
    <recommendedName>
        <fullName evidence="3">ATP-grasp domain-containing protein</fullName>
    </recommendedName>
</protein>
<accession>A0A2K9VHG3</accession>
<dbReference type="SUPFAM" id="SSF56059">
    <property type="entry name" value="Glutathione synthetase ATP-binding domain-like"/>
    <property type="match status" value="1"/>
</dbReference>
<evidence type="ECO:0000313" key="2">
    <source>
        <dbReference type="Proteomes" id="UP000240564"/>
    </source>
</evidence>
<name>A0A2K9VHG3_9CAUD</name>
<dbReference type="Proteomes" id="UP000240564">
    <property type="component" value="Segment"/>
</dbReference>
<sequence length="269" mass="28927">MPNVRIITNAPSDGARELTACLRELGHTVVLGRDRSDKTYTRPGVPTVKWGTFNLLSRFPAGTTFINGGANQNVLNKLLCFGVLQTAGVPVPDFTADQAVAQRWLTEGGRVYERHTLSGSGGDGIRVVKADSPTNNLTRAPLYTKGMLGKRREYRIHVFNVGGVQQIFVQQKKRRQGYTENSAYSNDVRNLDGGWVFAHNEIQPPRTVTVDAAVAAITALGLNFGGVDLIEMDAVAGGSVVLEVNSAPGLQGATAGFYAQSIQAVLEEI</sequence>
<evidence type="ECO:0008006" key="3">
    <source>
        <dbReference type="Google" id="ProtNLM"/>
    </source>
</evidence>
<reference evidence="1 2" key="1">
    <citation type="submission" date="2018-01" db="EMBL/GenBank/DDBJ databases">
        <title>Pseudomonas phages infecting Pseudomonas sp. isolated from Prunus avium.</title>
        <authorList>
            <person name="Colberg O."/>
            <person name="Byth Carstens A."/>
        </authorList>
    </citation>
    <scope>NUCLEOTIDE SEQUENCE [LARGE SCALE GENOMIC DNA]</scope>
</reference>
<dbReference type="OrthoDB" id="4096at10239"/>
<evidence type="ECO:0000313" key="1">
    <source>
        <dbReference type="EMBL" id="AUV61791.1"/>
    </source>
</evidence>